<dbReference type="Proteomes" id="UP000007844">
    <property type="component" value="Chromosome"/>
</dbReference>
<reference evidence="2 3" key="1">
    <citation type="journal article" date="2011" name="J. Bacteriol.">
        <title>Genome sequence of the mercury-methylating and pleomorphic Desulfovibrio africanus Strain Walvis Bay.</title>
        <authorList>
            <person name="Brown S.D."/>
            <person name="Wall J.D."/>
            <person name="Kucken A.M."/>
            <person name="Gilmour C.C."/>
            <person name="Podar M."/>
            <person name="Brandt C.C."/>
            <person name="Teshima H."/>
            <person name="Detter J.C."/>
            <person name="Han C.S."/>
            <person name="Land M.L."/>
            <person name="Lucas S."/>
            <person name="Han J."/>
            <person name="Pennacchio L."/>
            <person name="Nolan M."/>
            <person name="Pitluck S."/>
            <person name="Woyke T."/>
            <person name="Goodwin L."/>
            <person name="Palumbo A.V."/>
            <person name="Elias D.A."/>
        </authorList>
    </citation>
    <scope>NUCLEOTIDE SEQUENCE [LARGE SCALE GENOMIC DNA]</scope>
    <source>
        <strain evidence="2 3">Walvis Bay</strain>
    </source>
</reference>
<dbReference type="Pfam" id="PF06568">
    <property type="entry name" value="YjiS-like"/>
    <property type="match status" value="1"/>
</dbReference>
<evidence type="ECO:0000313" key="2">
    <source>
        <dbReference type="EMBL" id="EGJ50121.1"/>
    </source>
</evidence>
<proteinExistence type="predicted"/>
<sequence>MNGRNASGIEGGVLRRLGNTIAAGLRSWRRRQREWALLRELQTLDDHILKDIGYRRDELLVKVRADLELVPSAEDATEKAPAARPAAADCAVPRCEAARPSFWRIRCASIPKFWTMAQNLIN</sequence>
<dbReference type="KEGG" id="daf:Desaf_1785"/>
<protein>
    <recommendedName>
        <fullName evidence="1">YjiS-like domain-containing protein</fullName>
    </recommendedName>
</protein>
<keyword evidence="3" id="KW-1185">Reference proteome</keyword>
<dbReference type="HOGENOM" id="CLU_2022967_0_0_7"/>
<feature type="domain" description="YjiS-like" evidence="1">
    <location>
        <begin position="22"/>
        <end position="59"/>
    </location>
</feature>
<evidence type="ECO:0000259" key="1">
    <source>
        <dbReference type="Pfam" id="PF06568"/>
    </source>
</evidence>
<organism evidence="2 3">
    <name type="scientific">Desulfocurvibacter africanus subsp. africanus str. Walvis Bay</name>
    <dbReference type="NCBI Taxonomy" id="690850"/>
    <lineage>
        <taxon>Bacteria</taxon>
        <taxon>Pseudomonadati</taxon>
        <taxon>Thermodesulfobacteriota</taxon>
        <taxon>Desulfovibrionia</taxon>
        <taxon>Desulfovibrionales</taxon>
        <taxon>Desulfovibrionaceae</taxon>
        <taxon>Desulfocurvibacter</taxon>
    </lineage>
</organism>
<dbReference type="RefSeq" id="WP_014259881.1">
    <property type="nucleotide sequence ID" value="NC_016629.1"/>
</dbReference>
<accession>F3Z213</accession>
<dbReference type="AlphaFoldDB" id="F3Z213"/>
<name>F3Z213_DESAF</name>
<evidence type="ECO:0000313" key="3">
    <source>
        <dbReference type="Proteomes" id="UP000007844"/>
    </source>
</evidence>
<dbReference type="EMBL" id="CP003221">
    <property type="protein sequence ID" value="EGJ50121.1"/>
    <property type="molecule type" value="Genomic_DNA"/>
</dbReference>
<dbReference type="InterPro" id="IPR009506">
    <property type="entry name" value="YjiS-like"/>
</dbReference>
<gene>
    <name evidence="2" type="ORF">Desaf_1785</name>
</gene>